<dbReference type="InterPro" id="IPR053717">
    <property type="entry name" value="MerB_lyase_sf"/>
</dbReference>
<protein>
    <submittedName>
        <fullName evidence="1">Organomercurial lyase</fullName>
        <ecNumber evidence="1">4.99.1.2</ecNumber>
    </submittedName>
</protein>
<name>A0ABD6A9P9_9EURY</name>
<dbReference type="Proteomes" id="UP001596547">
    <property type="component" value="Unassembled WGS sequence"/>
</dbReference>
<keyword evidence="1" id="KW-0456">Lyase</keyword>
<dbReference type="EC" id="4.99.1.2" evidence="1"/>
<accession>A0ABD6A9P9</accession>
<organism evidence="1 2">
    <name type="scientific">Halomarina halobia</name>
    <dbReference type="NCBI Taxonomy" id="3033386"/>
    <lineage>
        <taxon>Archaea</taxon>
        <taxon>Methanobacteriati</taxon>
        <taxon>Methanobacteriota</taxon>
        <taxon>Stenosarchaea group</taxon>
        <taxon>Halobacteria</taxon>
        <taxon>Halobacteriales</taxon>
        <taxon>Natronomonadaceae</taxon>
        <taxon>Halomarina</taxon>
    </lineage>
</organism>
<dbReference type="InterPro" id="IPR004927">
    <property type="entry name" value="MerB"/>
</dbReference>
<dbReference type="SUPFAM" id="SSF160387">
    <property type="entry name" value="NosL/MerB-like"/>
    <property type="match status" value="1"/>
</dbReference>
<dbReference type="AlphaFoldDB" id="A0ABD6A9P9"/>
<proteinExistence type="predicted"/>
<dbReference type="Pfam" id="PF03243">
    <property type="entry name" value="MerB"/>
    <property type="match status" value="1"/>
</dbReference>
<evidence type="ECO:0000313" key="1">
    <source>
        <dbReference type="EMBL" id="MFC7316723.1"/>
    </source>
</evidence>
<dbReference type="EMBL" id="JBHTBF010000002">
    <property type="protein sequence ID" value="MFC7316723.1"/>
    <property type="molecule type" value="Genomic_DNA"/>
</dbReference>
<evidence type="ECO:0000313" key="2">
    <source>
        <dbReference type="Proteomes" id="UP001596547"/>
    </source>
</evidence>
<gene>
    <name evidence="1" type="primary">merB</name>
    <name evidence="1" type="ORF">ACFQPE_07945</name>
</gene>
<sequence>MDTESELTDGRTELPTDFAEHAAIITGLDTPPETLEEWWATVVKQYSGDDLAVELTDLYSDAPTRHEVHVNDRVRYAYCVLDALQAAVMEEQTTVTVRSIDPVSSIPVTFTVSDDSVEASPENALICFGSSIDPEDIEAIGSLAAWSLQDDKDEIHGAVCQYTNAFESEATYEEWASKTGSITAPLPPANVVPLLQRLPQKSKPSQ</sequence>
<dbReference type="Gene3D" id="3.30.450.410">
    <property type="match status" value="1"/>
</dbReference>
<comment type="caution">
    <text evidence="1">The sequence shown here is derived from an EMBL/GenBank/DDBJ whole genome shotgun (WGS) entry which is preliminary data.</text>
</comment>
<dbReference type="RefSeq" id="WP_276304014.1">
    <property type="nucleotide sequence ID" value="NZ_CP119992.1"/>
</dbReference>
<reference evidence="1 2" key="1">
    <citation type="journal article" date="2019" name="Int. J. Syst. Evol. Microbiol.">
        <title>The Global Catalogue of Microorganisms (GCM) 10K type strain sequencing project: providing services to taxonomists for standard genome sequencing and annotation.</title>
        <authorList>
            <consortium name="The Broad Institute Genomics Platform"/>
            <consortium name="The Broad Institute Genome Sequencing Center for Infectious Disease"/>
            <person name="Wu L."/>
            <person name="Ma J."/>
        </authorList>
    </citation>
    <scope>NUCLEOTIDE SEQUENCE [LARGE SCALE GENOMIC DNA]</scope>
    <source>
        <strain evidence="1 2">PSR21</strain>
    </source>
</reference>
<dbReference type="GO" id="GO:0018836">
    <property type="term" value="F:alkylmercury lyase activity"/>
    <property type="evidence" value="ECO:0007669"/>
    <property type="project" value="UniProtKB-EC"/>
</dbReference>
<dbReference type="GeneID" id="79316627"/>
<keyword evidence="2" id="KW-1185">Reference proteome</keyword>